<protein>
    <submittedName>
        <fullName evidence="2">Uncharacterized protein</fullName>
    </submittedName>
</protein>
<feature type="transmembrane region" description="Helical" evidence="1">
    <location>
        <begin position="21"/>
        <end position="52"/>
    </location>
</feature>
<accession>A0AAN6QBM2</accession>
<dbReference type="AlphaFoldDB" id="A0AAN6QBM2"/>
<sequence>MQPSTRASKQLHQATKQQSNVVVCLCFPPFFFLFFFFSIYTSPLLFLCSVYAALGGVVNTSFADPQDWTADAAVYFLCFIASFLFKALLWGRLPVDFPLGASSCLAFPWGASSYPAFPCASWGASPVWNAVWTVLGGNARVRAIMMPVRFTRITWG</sequence>
<evidence type="ECO:0000313" key="3">
    <source>
        <dbReference type="Proteomes" id="UP001302812"/>
    </source>
</evidence>
<reference evidence="2" key="1">
    <citation type="journal article" date="2023" name="Mol. Phylogenet. Evol.">
        <title>Genome-scale phylogeny and comparative genomics of the fungal order Sordariales.</title>
        <authorList>
            <person name="Hensen N."/>
            <person name="Bonometti L."/>
            <person name="Westerberg I."/>
            <person name="Brannstrom I.O."/>
            <person name="Guillou S."/>
            <person name="Cros-Aarteil S."/>
            <person name="Calhoun S."/>
            <person name="Haridas S."/>
            <person name="Kuo A."/>
            <person name="Mondo S."/>
            <person name="Pangilinan J."/>
            <person name="Riley R."/>
            <person name="LaButti K."/>
            <person name="Andreopoulos B."/>
            <person name="Lipzen A."/>
            <person name="Chen C."/>
            <person name="Yan M."/>
            <person name="Daum C."/>
            <person name="Ng V."/>
            <person name="Clum A."/>
            <person name="Steindorff A."/>
            <person name="Ohm R.A."/>
            <person name="Martin F."/>
            <person name="Silar P."/>
            <person name="Natvig D.O."/>
            <person name="Lalanne C."/>
            <person name="Gautier V."/>
            <person name="Ament-Velasquez S.L."/>
            <person name="Kruys A."/>
            <person name="Hutchinson M.I."/>
            <person name="Powell A.J."/>
            <person name="Barry K."/>
            <person name="Miller A.N."/>
            <person name="Grigoriev I.V."/>
            <person name="Debuchy R."/>
            <person name="Gladieux P."/>
            <person name="Hiltunen Thoren M."/>
            <person name="Johannesson H."/>
        </authorList>
    </citation>
    <scope>NUCLEOTIDE SEQUENCE</scope>
    <source>
        <strain evidence="2">CBS 508.74</strain>
    </source>
</reference>
<keyword evidence="1" id="KW-0472">Membrane</keyword>
<dbReference type="Proteomes" id="UP001302812">
    <property type="component" value="Unassembled WGS sequence"/>
</dbReference>
<name>A0AAN6QBM2_9PEZI</name>
<evidence type="ECO:0000313" key="2">
    <source>
        <dbReference type="EMBL" id="KAK4107208.1"/>
    </source>
</evidence>
<dbReference type="RefSeq" id="XP_064664778.1">
    <property type="nucleotide sequence ID" value="XM_064809949.1"/>
</dbReference>
<keyword evidence="3" id="KW-1185">Reference proteome</keyword>
<proteinExistence type="predicted"/>
<organism evidence="2 3">
    <name type="scientific">Canariomyces notabilis</name>
    <dbReference type="NCBI Taxonomy" id="2074819"/>
    <lineage>
        <taxon>Eukaryota</taxon>
        <taxon>Fungi</taxon>
        <taxon>Dikarya</taxon>
        <taxon>Ascomycota</taxon>
        <taxon>Pezizomycotina</taxon>
        <taxon>Sordariomycetes</taxon>
        <taxon>Sordariomycetidae</taxon>
        <taxon>Sordariales</taxon>
        <taxon>Chaetomiaceae</taxon>
        <taxon>Canariomyces</taxon>
    </lineage>
</organism>
<feature type="transmembrane region" description="Helical" evidence="1">
    <location>
        <begin position="72"/>
        <end position="89"/>
    </location>
</feature>
<reference evidence="2" key="2">
    <citation type="submission" date="2023-05" db="EMBL/GenBank/DDBJ databases">
        <authorList>
            <consortium name="Lawrence Berkeley National Laboratory"/>
            <person name="Steindorff A."/>
            <person name="Hensen N."/>
            <person name="Bonometti L."/>
            <person name="Westerberg I."/>
            <person name="Brannstrom I.O."/>
            <person name="Guillou S."/>
            <person name="Cros-Aarteil S."/>
            <person name="Calhoun S."/>
            <person name="Haridas S."/>
            <person name="Kuo A."/>
            <person name="Mondo S."/>
            <person name="Pangilinan J."/>
            <person name="Riley R."/>
            <person name="Labutti K."/>
            <person name="Andreopoulos B."/>
            <person name="Lipzen A."/>
            <person name="Chen C."/>
            <person name="Yanf M."/>
            <person name="Daum C."/>
            <person name="Ng V."/>
            <person name="Clum A."/>
            <person name="Ohm R."/>
            <person name="Martin F."/>
            <person name="Silar P."/>
            <person name="Natvig D."/>
            <person name="Lalanne C."/>
            <person name="Gautier V."/>
            <person name="Ament-Velasquez S.L."/>
            <person name="Kruys A."/>
            <person name="Hutchinson M.I."/>
            <person name="Powell A.J."/>
            <person name="Barry K."/>
            <person name="Miller A.N."/>
            <person name="Grigoriev I.V."/>
            <person name="Debuchy R."/>
            <person name="Gladieux P."/>
            <person name="Thoren M.H."/>
            <person name="Johannesson H."/>
        </authorList>
    </citation>
    <scope>NUCLEOTIDE SEQUENCE</scope>
    <source>
        <strain evidence="2">CBS 508.74</strain>
    </source>
</reference>
<keyword evidence="1" id="KW-0812">Transmembrane</keyword>
<keyword evidence="1" id="KW-1133">Transmembrane helix</keyword>
<dbReference type="GeneID" id="89934073"/>
<gene>
    <name evidence="2" type="ORF">N656DRAFT_522888</name>
</gene>
<evidence type="ECO:0000256" key="1">
    <source>
        <dbReference type="SAM" id="Phobius"/>
    </source>
</evidence>
<dbReference type="EMBL" id="MU853379">
    <property type="protein sequence ID" value="KAK4107208.1"/>
    <property type="molecule type" value="Genomic_DNA"/>
</dbReference>
<comment type="caution">
    <text evidence="2">The sequence shown here is derived from an EMBL/GenBank/DDBJ whole genome shotgun (WGS) entry which is preliminary data.</text>
</comment>